<comment type="caution">
    <text evidence="1">The sequence shown here is derived from an EMBL/GenBank/DDBJ whole genome shotgun (WGS) entry which is preliminary data.</text>
</comment>
<keyword evidence="2" id="KW-1185">Reference proteome</keyword>
<dbReference type="Pfam" id="PF00300">
    <property type="entry name" value="His_Phos_1"/>
    <property type="match status" value="1"/>
</dbReference>
<dbReference type="PANTHER" id="PTHR47623:SF1">
    <property type="entry name" value="OS09G0287300 PROTEIN"/>
    <property type="match status" value="1"/>
</dbReference>
<dbReference type="OrthoDB" id="9810154at2"/>
<dbReference type="InterPro" id="IPR013078">
    <property type="entry name" value="His_Pase_superF_clade-1"/>
</dbReference>
<evidence type="ECO:0000313" key="1">
    <source>
        <dbReference type="EMBL" id="PWJ85185.1"/>
    </source>
</evidence>
<proteinExistence type="predicted"/>
<dbReference type="STRING" id="1192868.GCA_000304395_00816"/>
<evidence type="ECO:0000313" key="2">
    <source>
        <dbReference type="Proteomes" id="UP000245396"/>
    </source>
</evidence>
<protein>
    <submittedName>
        <fullName evidence="1">Phosphohistidine phosphatase</fullName>
    </submittedName>
</protein>
<dbReference type="RefSeq" id="WP_109611965.1">
    <property type="nucleotide sequence ID" value="NZ_QGGG01000003.1"/>
</dbReference>
<name>A0A316C609_PSESE</name>
<dbReference type="AlphaFoldDB" id="A0A316C609"/>
<accession>A0A316C609</accession>
<organism evidence="1 2">
    <name type="scientific">Pseudaminobacter salicylatoxidans</name>
    <dbReference type="NCBI Taxonomy" id="93369"/>
    <lineage>
        <taxon>Bacteria</taxon>
        <taxon>Pseudomonadati</taxon>
        <taxon>Pseudomonadota</taxon>
        <taxon>Alphaproteobacteria</taxon>
        <taxon>Hyphomicrobiales</taxon>
        <taxon>Phyllobacteriaceae</taxon>
        <taxon>Pseudaminobacter</taxon>
    </lineage>
</organism>
<reference evidence="1 2" key="1">
    <citation type="submission" date="2018-05" db="EMBL/GenBank/DDBJ databases">
        <title>Genomic Encyclopedia of Type Strains, Phase IV (KMG-IV): sequencing the most valuable type-strain genomes for metagenomic binning, comparative biology and taxonomic classification.</title>
        <authorList>
            <person name="Goeker M."/>
        </authorList>
    </citation>
    <scope>NUCLEOTIDE SEQUENCE [LARGE SCALE GENOMIC DNA]</scope>
    <source>
        <strain evidence="1 2">DSM 6986</strain>
    </source>
</reference>
<gene>
    <name evidence="1" type="ORF">C7441_10340</name>
</gene>
<dbReference type="CDD" id="cd07067">
    <property type="entry name" value="HP_PGM_like"/>
    <property type="match status" value="1"/>
</dbReference>
<sequence length="172" mass="19336">MKKELLLLRHAKSSWDDPRLEDFDRPLAPRGRAAAPLIGRFLEERHWRPLMALASSSARTRETWELVSSRFAHAPSPTFRDSLYEASAEQLLAELRHTPEIVGTLLVLGHNPGLEEFALRLAGEGSDTGALGQMRKKFPTAGLAHFEFTGRWEALQFGAARLTHFLRPKDLA</sequence>
<dbReference type="Proteomes" id="UP000245396">
    <property type="component" value="Unassembled WGS sequence"/>
</dbReference>
<dbReference type="EMBL" id="QGGG01000003">
    <property type="protein sequence ID" value="PWJ85185.1"/>
    <property type="molecule type" value="Genomic_DNA"/>
</dbReference>
<dbReference type="InterPro" id="IPR029033">
    <property type="entry name" value="His_PPase_superfam"/>
</dbReference>
<dbReference type="PANTHER" id="PTHR47623">
    <property type="entry name" value="OS09G0287300 PROTEIN"/>
    <property type="match status" value="1"/>
</dbReference>
<dbReference type="Gene3D" id="3.40.50.1240">
    <property type="entry name" value="Phosphoglycerate mutase-like"/>
    <property type="match status" value="1"/>
</dbReference>
<dbReference type="SUPFAM" id="SSF53254">
    <property type="entry name" value="Phosphoglycerate mutase-like"/>
    <property type="match status" value="1"/>
</dbReference>